<dbReference type="Pfam" id="PF09956">
    <property type="entry name" value="Phage_cement_2"/>
    <property type="match status" value="1"/>
</dbReference>
<dbReference type="AlphaFoldDB" id="A0A6N9TJJ3"/>
<reference evidence="1 2" key="1">
    <citation type="submission" date="2020-02" db="EMBL/GenBank/DDBJ databases">
        <title>Comparative genomics of sulfur disproportionating microorganisms.</title>
        <authorList>
            <person name="Ward L.M."/>
            <person name="Bertran E."/>
            <person name="Johnston D.T."/>
        </authorList>
    </citation>
    <scope>NUCLEOTIDE SEQUENCE [LARGE SCALE GENOMIC DNA]</scope>
    <source>
        <strain evidence="1 2">DSM 100025</strain>
    </source>
</reference>
<organism evidence="1 2">
    <name type="scientific">Dissulfurirhabdus thermomarina</name>
    <dbReference type="NCBI Taxonomy" id="1765737"/>
    <lineage>
        <taxon>Bacteria</taxon>
        <taxon>Deltaproteobacteria</taxon>
        <taxon>Dissulfurirhabdaceae</taxon>
        <taxon>Dissulfurirhabdus</taxon>
    </lineage>
</organism>
<accession>A0A6N9TJJ3</accession>
<dbReference type="Proteomes" id="UP000469346">
    <property type="component" value="Unassembled WGS sequence"/>
</dbReference>
<name>A0A6N9TJJ3_DISTH</name>
<evidence type="ECO:0000313" key="2">
    <source>
        <dbReference type="Proteomes" id="UP000469346"/>
    </source>
</evidence>
<sequence length="110" mass="11196">MAQNHIQRGDVMPWTNGTGAAVTSGQVVLVGNRVCVALEDIADGAAGQLATCEVWELPKEAALAIAQGVDVYWDDVNKVITTTPTANTLAGCAFAAAAAADATVRVKLGG</sequence>
<keyword evidence="2" id="KW-1185">Reference proteome</keyword>
<comment type="caution">
    <text evidence="1">The sequence shown here is derived from an EMBL/GenBank/DDBJ whole genome shotgun (WGS) entry which is preliminary data.</text>
</comment>
<evidence type="ECO:0000313" key="1">
    <source>
        <dbReference type="EMBL" id="NDY41258.1"/>
    </source>
</evidence>
<gene>
    <name evidence="1" type="ORF">G3N55_00135</name>
</gene>
<dbReference type="InterPro" id="IPR011231">
    <property type="entry name" value="Phage_VT1-Sakai_H0018"/>
</dbReference>
<dbReference type="EMBL" id="JAAGRR010000001">
    <property type="protein sequence ID" value="NDY41258.1"/>
    <property type="molecule type" value="Genomic_DNA"/>
</dbReference>
<dbReference type="PIRSF" id="PIRSF030771">
    <property type="entry name" value="UCP030771"/>
    <property type="match status" value="1"/>
</dbReference>
<proteinExistence type="predicted"/>
<dbReference type="RefSeq" id="WP_163297369.1">
    <property type="nucleotide sequence ID" value="NZ_JAAGRR010000001.1"/>
</dbReference>
<protein>
    <submittedName>
        <fullName evidence="1">DUF2190 family protein</fullName>
    </submittedName>
</protein>